<sequence>MDGGVYDPSDNFPQYHALGSSGRIPSESNLRNISVQTGEEFSMEFLQDRAIPRGSPIRHGLDHGYVKKTGLDVKQNLRPGYEDYTGNFELRAESDFGCDVASPSFSMPHSTDSNIKNYADRTRTNFAGNDARSNGNQTCDFHECTSSERFHGFQTCSNVPRNSESPHTSKVKFLCSFGGKILPRPGDGKLRYVGGETRIFSMRKDISFENFMQKTTSIFSPPHSIKYQLPGEDLDALISVSSDEDLQNMMDEYYGLEKADGSQKLRIFLIPHSEADSSAVDTRGLQNSSDLQYVVAVNNIVDPIPKKSSSGNSLSSQVGYQLDRSLSFQEDPPFVQVDNLDCNGAQNNIGMHQHHPNSQPFVNFQITPTPATHSPPFSPKRALLRDVRHSRKQSFEDHFIAEWPIENSFEVHRGYLMNMDMPRVNAAMHVDAKMQTKQYDIQFQDQKYTKEFLPSAYNDRGSELGGHSYFEKPVLKEKNFPSEKMHTNEEEMVDWITGSNDSAGPIQGLPHAFPDTLLQGHAAESNDLGLGFDKSAVLQNSFQGNTQEGKSFFQNAGINHLALPSKLQRTALTASYSRPEFSMCDNYAESCGRNVEVDEQAHPIVHEYQSREIEFSTEEYMKTAFNIYASNVTDGRGNHHPQPMQYCQNHNDTASYVGHQLQGNGYSHSNMHGVAVSSPNVEIEKNPFPTPSPFCQNIDLENTKKQSVESQYNGNIPEGLEFLLDQKHASPKITKSDHLLDENSRTMFAPSVSQSEDSLKFNIPKTSGEENINSLRGYDDISSMEPSIHLPSSIISHTVKGNNSRGVENSRNAGATTRINDYYNPWAFQKSETDHTFVEDVFLLDQDIVNDHDLAAKSMGFGNSGCERVRAEYVEHKMNVQHSAQMKVLVTVEDVTGRVPPCVPVAQSIIPNIIESTEDGGFNSSSRMVTDAESTRESESEDVRDEEGDVDRYMSNAAIAEIEAGIYGLQIIKNADLEELRELGSGTFGTVYHGKWRGTDVAIKRIKKSCFAGRSSEQDRLTKDFWREAQILSKLHHPNVVAFYGVVPDGIGGTLATVTEFMVNGSLRHVLLRKDRTLDRRKKLMITMDAAFGMEYLHSKKIVHFDLKCDNLLVNLRDSQRPICKVGDFGLSRIKRNTLVSGGVRGTLPWMAPELLNGNSNRVSEKVDVFSFGIAMWEILTGEEPYANMHCGAIIGGIVNDTLRPPIPEHCDVEWRDLMEQCWSADPAERPTFTEITTRLRAMSMALQPKGQPSTNR</sequence>
<name>A0A835PUD5_VANPL</name>
<evidence type="ECO:0000256" key="6">
    <source>
        <dbReference type="ARBA" id="ARBA00022741"/>
    </source>
</evidence>
<evidence type="ECO:0000256" key="5">
    <source>
        <dbReference type="ARBA" id="ARBA00022679"/>
    </source>
</evidence>
<dbReference type="Gene3D" id="3.30.200.20">
    <property type="entry name" value="Phosphorylase Kinase, domain 1"/>
    <property type="match status" value="1"/>
</dbReference>
<dbReference type="PANTHER" id="PTHR23257">
    <property type="entry name" value="SERINE-THREONINE PROTEIN KINASE"/>
    <property type="match status" value="1"/>
</dbReference>
<dbReference type="Pfam" id="PF07714">
    <property type="entry name" value="PK_Tyr_Ser-Thr"/>
    <property type="match status" value="1"/>
</dbReference>
<dbReference type="Gene3D" id="3.10.20.90">
    <property type="entry name" value="Phosphatidylinositol 3-kinase Catalytic Subunit, Chain A, domain 1"/>
    <property type="match status" value="1"/>
</dbReference>
<protein>
    <recommendedName>
        <fullName evidence="12">Protein kinase domain-containing protein</fullName>
    </recommendedName>
</protein>
<evidence type="ECO:0000256" key="4">
    <source>
        <dbReference type="ARBA" id="ARBA00022553"/>
    </source>
</evidence>
<keyword evidence="9" id="KW-0927">Auxin signaling pathway</keyword>
<comment type="subcellular location">
    <subcellularLocation>
        <location evidence="1">Cytoplasm</location>
    </subcellularLocation>
</comment>
<feature type="region of interest" description="Disordered" evidence="11">
    <location>
        <begin position="920"/>
        <end position="948"/>
    </location>
</feature>
<dbReference type="PROSITE" id="PS00107">
    <property type="entry name" value="PROTEIN_KINASE_ATP"/>
    <property type="match status" value="1"/>
</dbReference>
<dbReference type="OrthoDB" id="420076at2759"/>
<dbReference type="GO" id="GO:0005737">
    <property type="term" value="C:cytoplasm"/>
    <property type="evidence" value="ECO:0007669"/>
    <property type="project" value="UniProtKB-SubCell"/>
</dbReference>
<reference evidence="13 14" key="1">
    <citation type="journal article" date="2020" name="Nat. Food">
        <title>A phased Vanilla planifolia genome enables genetic improvement of flavour and production.</title>
        <authorList>
            <person name="Hasing T."/>
            <person name="Tang H."/>
            <person name="Brym M."/>
            <person name="Khazi F."/>
            <person name="Huang T."/>
            <person name="Chambers A.H."/>
        </authorList>
    </citation>
    <scope>NUCLEOTIDE SEQUENCE [LARGE SCALE GENOMIC DNA]</scope>
    <source>
        <tissue evidence="13">Leaf</tissue>
    </source>
</reference>
<feature type="domain" description="Protein kinase" evidence="12">
    <location>
        <begin position="977"/>
        <end position="1247"/>
    </location>
</feature>
<dbReference type="InterPro" id="IPR050167">
    <property type="entry name" value="Ser_Thr_protein_kinase"/>
</dbReference>
<dbReference type="AlphaFoldDB" id="A0A835PUD5"/>
<dbReference type="Pfam" id="PF00564">
    <property type="entry name" value="PB1"/>
    <property type="match status" value="1"/>
</dbReference>
<dbReference type="EMBL" id="JADCNL010000011">
    <property type="protein sequence ID" value="KAG0460475.1"/>
    <property type="molecule type" value="Genomic_DNA"/>
</dbReference>
<keyword evidence="6 10" id="KW-0547">Nucleotide-binding</keyword>
<dbReference type="FunFam" id="3.30.200.20:FF:000081">
    <property type="entry name" value="Octicosapeptide/phox/Bem1p domain kinase superfamily protein"/>
    <property type="match status" value="1"/>
</dbReference>
<dbReference type="Proteomes" id="UP000636800">
    <property type="component" value="Chromosome 11"/>
</dbReference>
<evidence type="ECO:0000259" key="12">
    <source>
        <dbReference type="PROSITE" id="PS50011"/>
    </source>
</evidence>
<keyword evidence="2" id="KW-0963">Cytoplasm</keyword>
<dbReference type="SMART" id="SM00666">
    <property type="entry name" value="PB1"/>
    <property type="match status" value="1"/>
</dbReference>
<evidence type="ECO:0000256" key="1">
    <source>
        <dbReference type="ARBA" id="ARBA00004496"/>
    </source>
</evidence>
<dbReference type="InterPro" id="IPR011009">
    <property type="entry name" value="Kinase-like_dom_sf"/>
</dbReference>
<organism evidence="13 14">
    <name type="scientific">Vanilla planifolia</name>
    <name type="common">Vanilla</name>
    <dbReference type="NCBI Taxonomy" id="51239"/>
    <lineage>
        <taxon>Eukaryota</taxon>
        <taxon>Viridiplantae</taxon>
        <taxon>Streptophyta</taxon>
        <taxon>Embryophyta</taxon>
        <taxon>Tracheophyta</taxon>
        <taxon>Spermatophyta</taxon>
        <taxon>Magnoliopsida</taxon>
        <taxon>Liliopsida</taxon>
        <taxon>Asparagales</taxon>
        <taxon>Orchidaceae</taxon>
        <taxon>Vanilloideae</taxon>
        <taxon>Vanilleae</taxon>
        <taxon>Vanilla</taxon>
    </lineage>
</organism>
<gene>
    <name evidence="13" type="ORF">HPP92_020772</name>
</gene>
<dbReference type="FunFam" id="1.10.510.10:FF:000142">
    <property type="entry name" value="Octicosapeptide/phox/Bem1p domain kinase superfamily protein"/>
    <property type="match status" value="1"/>
</dbReference>
<evidence type="ECO:0000256" key="2">
    <source>
        <dbReference type="ARBA" id="ARBA00022490"/>
    </source>
</evidence>
<comment type="caution">
    <text evidence="13">The sequence shown here is derived from an EMBL/GenBank/DDBJ whole genome shotgun (WGS) entry which is preliminary data.</text>
</comment>
<proteinExistence type="predicted"/>
<keyword evidence="4" id="KW-0597">Phosphoprotein</keyword>
<accession>A0A835PUD5</accession>
<dbReference type="PROSITE" id="PS50011">
    <property type="entry name" value="PROTEIN_KINASE_DOM"/>
    <property type="match status" value="1"/>
</dbReference>
<keyword evidence="7" id="KW-0418">Kinase</keyword>
<dbReference type="InterPro" id="IPR017441">
    <property type="entry name" value="Protein_kinase_ATP_BS"/>
</dbReference>
<evidence type="ECO:0000256" key="3">
    <source>
        <dbReference type="ARBA" id="ARBA00022527"/>
    </source>
</evidence>
<dbReference type="CDD" id="cd06410">
    <property type="entry name" value="PB1_UP2"/>
    <property type="match status" value="1"/>
</dbReference>
<dbReference type="GO" id="GO:0010928">
    <property type="term" value="P:regulation of auxin mediated signaling pathway"/>
    <property type="evidence" value="ECO:0007669"/>
    <property type="project" value="UniProtKB-ARBA"/>
</dbReference>
<evidence type="ECO:0000256" key="9">
    <source>
        <dbReference type="ARBA" id="ARBA00023294"/>
    </source>
</evidence>
<dbReference type="PROSITE" id="PS00108">
    <property type="entry name" value="PROTEIN_KINASE_ST"/>
    <property type="match status" value="1"/>
</dbReference>
<dbReference type="PRINTS" id="PR00109">
    <property type="entry name" value="TYRKINASE"/>
</dbReference>
<dbReference type="SMART" id="SM00220">
    <property type="entry name" value="S_TKc"/>
    <property type="match status" value="1"/>
</dbReference>
<dbReference type="GO" id="GO:0005524">
    <property type="term" value="F:ATP binding"/>
    <property type="evidence" value="ECO:0007669"/>
    <property type="project" value="UniProtKB-UniRule"/>
</dbReference>
<dbReference type="InterPro" id="IPR000270">
    <property type="entry name" value="PB1_dom"/>
</dbReference>
<evidence type="ECO:0000256" key="7">
    <source>
        <dbReference type="ARBA" id="ARBA00022777"/>
    </source>
</evidence>
<dbReference type="GO" id="GO:0009734">
    <property type="term" value="P:auxin-activated signaling pathway"/>
    <property type="evidence" value="ECO:0007669"/>
    <property type="project" value="UniProtKB-KW"/>
</dbReference>
<feature type="region of interest" description="Disordered" evidence="11">
    <location>
        <begin position="1"/>
        <end position="28"/>
    </location>
</feature>
<dbReference type="SUPFAM" id="SSF56112">
    <property type="entry name" value="Protein kinase-like (PK-like)"/>
    <property type="match status" value="1"/>
</dbReference>
<dbReference type="InterPro" id="IPR008271">
    <property type="entry name" value="Ser/Thr_kinase_AS"/>
</dbReference>
<evidence type="ECO:0000256" key="8">
    <source>
        <dbReference type="ARBA" id="ARBA00022840"/>
    </source>
</evidence>
<dbReference type="GO" id="GO:0004674">
    <property type="term" value="F:protein serine/threonine kinase activity"/>
    <property type="evidence" value="ECO:0007669"/>
    <property type="project" value="UniProtKB-KW"/>
</dbReference>
<feature type="compositionally biased region" description="Acidic residues" evidence="11">
    <location>
        <begin position="939"/>
        <end position="948"/>
    </location>
</feature>
<dbReference type="Gene3D" id="1.10.510.10">
    <property type="entry name" value="Transferase(Phosphotransferase) domain 1"/>
    <property type="match status" value="1"/>
</dbReference>
<keyword evidence="3" id="KW-0723">Serine/threonine-protein kinase</keyword>
<keyword evidence="8 10" id="KW-0067">ATP-binding</keyword>
<evidence type="ECO:0000313" key="13">
    <source>
        <dbReference type="EMBL" id="KAG0460475.1"/>
    </source>
</evidence>
<dbReference type="PANTHER" id="PTHR23257:SF842">
    <property type="entry name" value="KINASE SUPERFAMILY WITH OCTICOSAPEPTIDE_PHOX_BEM1P DOMAIN-CONTAINING PROTEIN"/>
    <property type="match status" value="1"/>
</dbReference>
<evidence type="ECO:0000256" key="10">
    <source>
        <dbReference type="PROSITE-ProRule" id="PRU10141"/>
    </source>
</evidence>
<feature type="binding site" evidence="10">
    <location>
        <position position="1008"/>
    </location>
    <ligand>
        <name>ATP</name>
        <dbReference type="ChEBI" id="CHEBI:30616"/>
    </ligand>
</feature>
<dbReference type="CDD" id="cd13999">
    <property type="entry name" value="STKc_MAP3K-like"/>
    <property type="match status" value="1"/>
</dbReference>
<keyword evidence="14" id="KW-1185">Reference proteome</keyword>
<evidence type="ECO:0000256" key="11">
    <source>
        <dbReference type="SAM" id="MobiDB-lite"/>
    </source>
</evidence>
<dbReference type="FunFam" id="3.10.20.90:FF:000058">
    <property type="entry name" value="Octicosapeptide/phox/Bem1p domain kinase superfamily protein"/>
    <property type="match status" value="1"/>
</dbReference>
<dbReference type="SUPFAM" id="SSF54277">
    <property type="entry name" value="CAD &amp; PB1 domains"/>
    <property type="match status" value="1"/>
</dbReference>
<dbReference type="InterPro" id="IPR000719">
    <property type="entry name" value="Prot_kinase_dom"/>
</dbReference>
<keyword evidence="5" id="KW-0808">Transferase</keyword>
<dbReference type="InterPro" id="IPR001245">
    <property type="entry name" value="Ser-Thr/Tyr_kinase_cat_dom"/>
</dbReference>
<evidence type="ECO:0000313" key="14">
    <source>
        <dbReference type="Proteomes" id="UP000636800"/>
    </source>
</evidence>